<evidence type="ECO:0000313" key="2">
    <source>
        <dbReference type="EMBL" id="JAI32464.1"/>
    </source>
</evidence>
<proteinExistence type="predicted"/>
<dbReference type="EMBL" id="GDHF01019850">
    <property type="protein sequence ID" value="JAI32464.1"/>
    <property type="molecule type" value="Transcribed_RNA"/>
</dbReference>
<feature type="signal peptide" evidence="1">
    <location>
        <begin position="1"/>
        <end position="28"/>
    </location>
</feature>
<evidence type="ECO:0008006" key="3">
    <source>
        <dbReference type="Google" id="ProtNLM"/>
    </source>
</evidence>
<dbReference type="OrthoDB" id="7887275at2759"/>
<gene>
    <name evidence="2" type="ORF">c0_g1_i1</name>
</gene>
<protein>
    <recommendedName>
        <fullName evidence="3">Neuroparsin-A</fullName>
    </recommendedName>
</protein>
<reference evidence="2" key="1">
    <citation type="submission" date="2015-06" db="EMBL/GenBank/DDBJ databases">
        <authorList>
            <person name="Hoefler B.C."/>
            <person name="Straight P.D."/>
        </authorList>
    </citation>
    <scope>NUCLEOTIDE SEQUENCE</scope>
</reference>
<organism evidence="2">
    <name type="scientific">Bactrocera latifrons</name>
    <name type="common">Malaysian fruit fly</name>
    <name type="synonym">Chaetodacus latifrons</name>
    <dbReference type="NCBI Taxonomy" id="174628"/>
    <lineage>
        <taxon>Eukaryota</taxon>
        <taxon>Metazoa</taxon>
        <taxon>Ecdysozoa</taxon>
        <taxon>Arthropoda</taxon>
        <taxon>Hexapoda</taxon>
        <taxon>Insecta</taxon>
        <taxon>Pterygota</taxon>
        <taxon>Neoptera</taxon>
        <taxon>Endopterygota</taxon>
        <taxon>Diptera</taxon>
        <taxon>Brachycera</taxon>
        <taxon>Muscomorpha</taxon>
        <taxon>Tephritoidea</taxon>
        <taxon>Tephritidae</taxon>
        <taxon>Bactrocera</taxon>
        <taxon>Bactrocera</taxon>
    </lineage>
</organism>
<feature type="chain" id="PRO_5005521596" description="Neuroparsin-A" evidence="1">
    <location>
        <begin position="29"/>
        <end position="127"/>
    </location>
</feature>
<sequence length="127" mass="14558">MKSHLYCITKLSWLLVFMLVFWHRAAQGLPSFSPNECEPGLSLDPRECAHGAFDLNMNRTNCEPRMVCYRNIGEPCQELVASSNCLPPLVCNCGKCSEVLSYLCRKKMPPILNMSKRMKPVYTEYVY</sequence>
<keyword evidence="1" id="KW-0732">Signal</keyword>
<name>A0A0K8V0N0_BACLA</name>
<dbReference type="AlphaFoldDB" id="A0A0K8V0N0"/>
<evidence type="ECO:0000256" key="1">
    <source>
        <dbReference type="SAM" id="SignalP"/>
    </source>
</evidence>
<accession>A0A0K8V0N0</accession>